<dbReference type="Proteomes" id="UP001595868">
    <property type="component" value="Unassembled WGS sequence"/>
</dbReference>
<accession>A0ABV8KTG1</accession>
<dbReference type="InterPro" id="IPR016181">
    <property type="entry name" value="Acyl_CoA_acyltransferase"/>
</dbReference>
<dbReference type="InterPro" id="IPR050276">
    <property type="entry name" value="MshD_Acetyltransferase"/>
</dbReference>
<name>A0ABV8KTG1_9ACTN</name>
<dbReference type="CDD" id="cd04301">
    <property type="entry name" value="NAT_SF"/>
    <property type="match status" value="2"/>
</dbReference>
<dbReference type="EMBL" id="JBHSBN010000023">
    <property type="protein sequence ID" value="MFC4109347.1"/>
    <property type="molecule type" value="Genomic_DNA"/>
</dbReference>
<keyword evidence="2" id="KW-0012">Acyltransferase</keyword>
<reference evidence="3" key="1">
    <citation type="journal article" date="2019" name="Int. J. Syst. Evol. Microbiol.">
        <title>The Global Catalogue of Microorganisms (GCM) 10K type strain sequencing project: providing services to taxonomists for standard genome sequencing and annotation.</title>
        <authorList>
            <consortium name="The Broad Institute Genomics Platform"/>
            <consortium name="The Broad Institute Genome Sequencing Center for Infectious Disease"/>
            <person name="Wu L."/>
            <person name="Ma J."/>
        </authorList>
    </citation>
    <scope>NUCLEOTIDE SEQUENCE [LARGE SCALE GENOMIC DNA]</scope>
    <source>
        <strain evidence="3">2902at01</strain>
    </source>
</reference>
<dbReference type="PANTHER" id="PTHR43617">
    <property type="entry name" value="L-AMINO ACID N-ACETYLTRANSFERASE"/>
    <property type="match status" value="1"/>
</dbReference>
<keyword evidence="3" id="KW-1185">Reference proteome</keyword>
<dbReference type="Pfam" id="PF00583">
    <property type="entry name" value="Acetyltransf_1"/>
    <property type="match status" value="2"/>
</dbReference>
<dbReference type="RefSeq" id="WP_377550607.1">
    <property type="nucleotide sequence ID" value="NZ_JBHSBN010000023.1"/>
</dbReference>
<sequence length="298" mass="31426">MTSEPAWRALTRSDLSRVAALAARCLAHDGGLPLAAGESFLGRRFAAPGGAAWGLAADPGELLAAGAVRVEQAADGAHRAVLTGLVDPDHRGRGIGAALLDHGLARAAALADTVTVETEALTGPAADLFAGRGLRRVFAEDVLRFDLARTPLPAAPLPADVRIDTWSAQAAARFFAVYTAAFRDRPGFPGWPLPRWVDWTAGDDEFRPGWSLLASRPGLGDVGFITCAEGWVVQVGVRPDQRGRRLGAALVTEALRRMRAGGGDAVLLDVNVDNPAGELYRRLGFTPVGTRARFEPAD</sequence>
<dbReference type="Gene3D" id="3.40.630.30">
    <property type="match status" value="1"/>
</dbReference>
<protein>
    <submittedName>
        <fullName evidence="2">GNAT family N-acetyltransferase</fullName>
        <ecNumber evidence="2">2.3.1.-</ecNumber>
    </submittedName>
</protein>
<feature type="domain" description="N-acetyltransferase" evidence="1">
    <location>
        <begin position="5"/>
        <end position="153"/>
    </location>
</feature>
<gene>
    <name evidence="2" type="ORF">ACFOX0_25880</name>
</gene>
<comment type="caution">
    <text evidence="2">The sequence shown here is derived from an EMBL/GenBank/DDBJ whole genome shotgun (WGS) entry which is preliminary data.</text>
</comment>
<evidence type="ECO:0000313" key="3">
    <source>
        <dbReference type="Proteomes" id="UP001595868"/>
    </source>
</evidence>
<dbReference type="EC" id="2.3.1.-" evidence="2"/>
<proteinExistence type="predicted"/>
<feature type="domain" description="N-acetyltransferase" evidence="1">
    <location>
        <begin position="161"/>
        <end position="298"/>
    </location>
</feature>
<dbReference type="InterPro" id="IPR000182">
    <property type="entry name" value="GNAT_dom"/>
</dbReference>
<organism evidence="2 3">
    <name type="scientific">Micromonospora zhanjiangensis</name>
    <dbReference type="NCBI Taxonomy" id="1522057"/>
    <lineage>
        <taxon>Bacteria</taxon>
        <taxon>Bacillati</taxon>
        <taxon>Actinomycetota</taxon>
        <taxon>Actinomycetes</taxon>
        <taxon>Micromonosporales</taxon>
        <taxon>Micromonosporaceae</taxon>
        <taxon>Micromonospora</taxon>
    </lineage>
</organism>
<dbReference type="GO" id="GO:0016746">
    <property type="term" value="F:acyltransferase activity"/>
    <property type="evidence" value="ECO:0007669"/>
    <property type="project" value="UniProtKB-KW"/>
</dbReference>
<dbReference type="PROSITE" id="PS51186">
    <property type="entry name" value="GNAT"/>
    <property type="match status" value="2"/>
</dbReference>
<evidence type="ECO:0000313" key="2">
    <source>
        <dbReference type="EMBL" id="MFC4109347.1"/>
    </source>
</evidence>
<dbReference type="PANTHER" id="PTHR43617:SF20">
    <property type="entry name" value="N-ALPHA-ACETYLTRANSFERASE RIMI"/>
    <property type="match status" value="1"/>
</dbReference>
<evidence type="ECO:0000259" key="1">
    <source>
        <dbReference type="PROSITE" id="PS51186"/>
    </source>
</evidence>
<keyword evidence="2" id="KW-0808">Transferase</keyword>
<dbReference type="SUPFAM" id="SSF55729">
    <property type="entry name" value="Acyl-CoA N-acyltransferases (Nat)"/>
    <property type="match status" value="2"/>
</dbReference>